<dbReference type="AlphaFoldDB" id="A0A068SLR8"/>
<evidence type="ECO:0000313" key="4">
    <source>
        <dbReference type="Proteomes" id="UP000028181"/>
    </source>
</evidence>
<gene>
    <name evidence="3" type="ORF">RG540_CH09850</name>
</gene>
<reference evidence="4" key="1">
    <citation type="journal article" date="2014" name="BMC Genomics">
        <title>Genome sequencing of two Neorhizobium galegae strains reveals a noeT gene responsible for the unusual acetylation of the nodulation factors.</title>
        <authorList>
            <person name="Osterman J."/>
            <person name="Marsh J."/>
            <person name="Laine P.K."/>
            <person name="Zeng Z."/>
            <person name="Alatalo E."/>
            <person name="Sullivan J.T."/>
            <person name="Young J.P."/>
            <person name="Thomas-Oates J."/>
            <person name="Paulin L."/>
            <person name="Lindstrom K."/>
        </authorList>
    </citation>
    <scope>NUCLEOTIDE SEQUENCE [LARGE SCALE GENOMIC DNA]</scope>
    <source>
        <strain evidence="4">HAMBI 540</strain>
    </source>
</reference>
<keyword evidence="4" id="KW-1185">Reference proteome</keyword>
<dbReference type="Proteomes" id="UP000028181">
    <property type="component" value="Chromosome I"/>
</dbReference>
<dbReference type="Pfam" id="PF01230">
    <property type="entry name" value="HIT"/>
    <property type="match status" value="1"/>
</dbReference>
<dbReference type="GO" id="GO:0016787">
    <property type="term" value="F:hydrolase activity"/>
    <property type="evidence" value="ECO:0007669"/>
    <property type="project" value="UniProtKB-KW"/>
</dbReference>
<sequence>MRIPPEFHVFETEHWLVNHRTNSALPGYLMIGSKRFVNDLSELAEEALRELGPLMAKAQRALGRGLNAERVYIGRYGHTPGHSIHFHVIPIYGWVEALFWQDDRYRMLNTFAEGPGETATDGAELTFFVWREFCERSVPPPIQGPSVAEVVEHLRGVFQAG</sequence>
<keyword evidence="3" id="KW-0378">Hydrolase</keyword>
<protein>
    <submittedName>
        <fullName evidence="3">HIT family hydrolase, diadenosine tetraphosphate hydrolase</fullName>
    </submittedName>
</protein>
<comment type="caution">
    <text evidence="1">Lacks conserved residue(s) required for the propagation of feature annotation.</text>
</comment>
<organism evidence="3 4">
    <name type="scientific">Neorhizobium galegae bv. orientalis str. HAMBI 540</name>
    <dbReference type="NCBI Taxonomy" id="1028800"/>
    <lineage>
        <taxon>Bacteria</taxon>
        <taxon>Pseudomonadati</taxon>
        <taxon>Pseudomonadota</taxon>
        <taxon>Alphaproteobacteria</taxon>
        <taxon>Hyphomicrobiales</taxon>
        <taxon>Rhizobiaceae</taxon>
        <taxon>Rhizobium/Agrobacterium group</taxon>
        <taxon>Neorhizobium</taxon>
    </lineage>
</organism>
<dbReference type="PATRIC" id="fig|1028800.3.peg.999"/>
<dbReference type="Gene3D" id="3.30.428.10">
    <property type="entry name" value="HIT-like"/>
    <property type="match status" value="1"/>
</dbReference>
<evidence type="ECO:0000259" key="2">
    <source>
        <dbReference type="PROSITE" id="PS51084"/>
    </source>
</evidence>
<proteinExistence type="predicted"/>
<dbReference type="RefSeq" id="WP_038585214.1">
    <property type="nucleotide sequence ID" value="NZ_HG938353.1"/>
</dbReference>
<dbReference type="OrthoDB" id="8592405at2"/>
<dbReference type="HOGENOM" id="CLU_139130_0_0_5"/>
<feature type="domain" description="HIT" evidence="2">
    <location>
        <begin position="1"/>
        <end position="99"/>
    </location>
</feature>
<dbReference type="InterPro" id="IPR011146">
    <property type="entry name" value="HIT-like"/>
</dbReference>
<dbReference type="eggNOG" id="COG0537">
    <property type="taxonomic scope" value="Bacteria"/>
</dbReference>
<dbReference type="InterPro" id="IPR036265">
    <property type="entry name" value="HIT-like_sf"/>
</dbReference>
<accession>A0A068SLR8</accession>
<dbReference type="SUPFAM" id="SSF54197">
    <property type="entry name" value="HIT-like"/>
    <property type="match status" value="1"/>
</dbReference>
<dbReference type="GeneID" id="24257429"/>
<dbReference type="KEGG" id="ngg:RG540_CH09850"/>
<dbReference type="PROSITE" id="PS51084">
    <property type="entry name" value="HIT_2"/>
    <property type="match status" value="1"/>
</dbReference>
<evidence type="ECO:0000256" key="1">
    <source>
        <dbReference type="PROSITE-ProRule" id="PRU00464"/>
    </source>
</evidence>
<evidence type="ECO:0000313" key="3">
    <source>
        <dbReference type="EMBL" id="CDN47173.1"/>
    </source>
</evidence>
<dbReference type="EMBL" id="HG938353">
    <property type="protein sequence ID" value="CDN47173.1"/>
    <property type="molecule type" value="Genomic_DNA"/>
</dbReference>
<name>A0A068SLR8_NEOGA</name>